<keyword evidence="3" id="KW-1185">Reference proteome</keyword>
<proteinExistence type="predicted"/>
<name>A0A3S4NIQ1_9MAGN</name>
<dbReference type="Proteomes" id="UP000283530">
    <property type="component" value="Unassembled WGS sequence"/>
</dbReference>
<dbReference type="AlphaFoldDB" id="A0A3S4NIQ1"/>
<comment type="caution">
    <text evidence="2">The sequence shown here is derived from an EMBL/GenBank/DDBJ whole genome shotgun (WGS) entry which is preliminary data.</text>
</comment>
<evidence type="ECO:0000313" key="3">
    <source>
        <dbReference type="Proteomes" id="UP000283530"/>
    </source>
</evidence>
<feature type="compositionally biased region" description="Basic and acidic residues" evidence="1">
    <location>
        <begin position="111"/>
        <end position="142"/>
    </location>
</feature>
<sequence>MPAKDEPLLPCLDRLDMMVGHLEEIKSCNCNKSSGRSSSCTSVASNGTVTSDSLDSSPKKSLEKRCRPIDAVIIETQMKGSLFDRLLQLEVRVLKLFTVGWLSTVGTRSNRGREEEGRGRRGGEKQQRGEEEPQEKFVEESC</sequence>
<protein>
    <submittedName>
        <fullName evidence="2">Uncharacterized protein</fullName>
    </submittedName>
</protein>
<dbReference type="PANTHER" id="PTHR34190">
    <property type="entry name" value="EXPRESSED PROTEIN"/>
    <property type="match status" value="1"/>
</dbReference>
<reference evidence="2 3" key="1">
    <citation type="journal article" date="2019" name="Nat. Plants">
        <title>Stout camphor tree genome fills gaps in understanding of flowering plant genome evolution.</title>
        <authorList>
            <person name="Chaw S.M."/>
            <person name="Liu Y.C."/>
            <person name="Wu Y.W."/>
            <person name="Wang H.Y."/>
            <person name="Lin C.I."/>
            <person name="Wu C.S."/>
            <person name="Ke H.M."/>
            <person name="Chang L.Y."/>
            <person name="Hsu C.Y."/>
            <person name="Yang H.T."/>
            <person name="Sudianto E."/>
            <person name="Hsu M.H."/>
            <person name="Wu K.P."/>
            <person name="Wang L.N."/>
            <person name="Leebens-Mack J.H."/>
            <person name="Tsai I.J."/>
        </authorList>
    </citation>
    <scope>NUCLEOTIDE SEQUENCE [LARGE SCALE GENOMIC DNA]</scope>
    <source>
        <strain evidence="3">cv. Chaw 1501</strain>
        <tissue evidence="2">Young leaves</tissue>
    </source>
</reference>
<dbReference type="EMBL" id="QPKB01000002">
    <property type="protein sequence ID" value="RWR77755.1"/>
    <property type="molecule type" value="Genomic_DNA"/>
</dbReference>
<dbReference type="OrthoDB" id="783251at2759"/>
<evidence type="ECO:0000256" key="1">
    <source>
        <dbReference type="SAM" id="MobiDB-lite"/>
    </source>
</evidence>
<feature type="region of interest" description="Disordered" evidence="1">
    <location>
        <begin position="107"/>
        <end position="142"/>
    </location>
</feature>
<feature type="compositionally biased region" description="Polar residues" evidence="1">
    <location>
        <begin position="30"/>
        <end position="50"/>
    </location>
</feature>
<dbReference type="PANTHER" id="PTHR34190:SF4">
    <property type="entry name" value="EXPRESSED PROTEIN"/>
    <property type="match status" value="1"/>
</dbReference>
<evidence type="ECO:0000313" key="2">
    <source>
        <dbReference type="EMBL" id="RWR77755.1"/>
    </source>
</evidence>
<organism evidence="2 3">
    <name type="scientific">Cinnamomum micranthum f. kanehirae</name>
    <dbReference type="NCBI Taxonomy" id="337451"/>
    <lineage>
        <taxon>Eukaryota</taxon>
        <taxon>Viridiplantae</taxon>
        <taxon>Streptophyta</taxon>
        <taxon>Embryophyta</taxon>
        <taxon>Tracheophyta</taxon>
        <taxon>Spermatophyta</taxon>
        <taxon>Magnoliopsida</taxon>
        <taxon>Magnoliidae</taxon>
        <taxon>Laurales</taxon>
        <taxon>Lauraceae</taxon>
        <taxon>Cinnamomum</taxon>
    </lineage>
</organism>
<feature type="region of interest" description="Disordered" evidence="1">
    <location>
        <begin position="30"/>
        <end position="63"/>
    </location>
</feature>
<gene>
    <name evidence="2" type="ORF">CKAN_00625600</name>
</gene>
<accession>A0A3S4NIQ1</accession>
<dbReference type="STRING" id="337451.A0A3S4NIQ1"/>